<evidence type="ECO:0000313" key="1">
    <source>
        <dbReference type="EMBL" id="SFX49644.1"/>
    </source>
</evidence>
<protein>
    <submittedName>
        <fullName evidence="1">Uncharacterized protein</fullName>
    </submittedName>
</protein>
<reference evidence="1 2" key="1">
    <citation type="submission" date="2016-11" db="EMBL/GenBank/DDBJ databases">
        <authorList>
            <person name="Jaros S."/>
            <person name="Januszkiewicz K."/>
            <person name="Wedrychowicz H."/>
        </authorList>
    </citation>
    <scope>NUCLEOTIDE SEQUENCE [LARGE SCALE GENOMIC DNA]</scope>
    <source>
        <strain evidence="1 2">OK807</strain>
    </source>
</reference>
<name>A0A1K1XKP0_STRAR</name>
<sequence>MVYAWKVFKGGSICVKAKGFNSKGKKTWYDAGCGKSGKITVPWGNVAANKEMKVKGAALLRWS</sequence>
<dbReference type="EMBL" id="FPJO01000003">
    <property type="protein sequence ID" value="SFX49644.1"/>
    <property type="molecule type" value="Genomic_DNA"/>
</dbReference>
<evidence type="ECO:0000313" key="2">
    <source>
        <dbReference type="Proteomes" id="UP000181909"/>
    </source>
</evidence>
<gene>
    <name evidence="1" type="ORF">SAMN02787144_1003350</name>
</gene>
<dbReference type="AlphaFoldDB" id="A0A1K1XKP0"/>
<dbReference type="Proteomes" id="UP000181909">
    <property type="component" value="Unassembled WGS sequence"/>
</dbReference>
<proteinExistence type="predicted"/>
<accession>A0A1K1XKP0</accession>
<dbReference type="STRING" id="1893.SAMN02787144_1003350"/>
<organism evidence="1 2">
    <name type="scientific">Streptomyces atratus</name>
    <dbReference type="NCBI Taxonomy" id="1893"/>
    <lineage>
        <taxon>Bacteria</taxon>
        <taxon>Bacillati</taxon>
        <taxon>Actinomycetota</taxon>
        <taxon>Actinomycetes</taxon>
        <taxon>Kitasatosporales</taxon>
        <taxon>Streptomycetaceae</taxon>
        <taxon>Streptomyces</taxon>
    </lineage>
</organism>